<dbReference type="EMBL" id="BAAAUW010000029">
    <property type="protein sequence ID" value="GAA3272686.1"/>
    <property type="molecule type" value="Genomic_DNA"/>
</dbReference>
<keyword evidence="3" id="KW-1185">Reference proteome</keyword>
<sequence>MDYDLTRLGPREFEHLSQALAKCTLGAGVSVFGDGKDGGREATFTGVVPFPHEGQQWDGYGVVQAKFKQRSAGISSGTEWLERQIKAELNDWLRPDSKRGRLPDYLLFTTNVPLSAVPETGGIARVDRLIASYRSQRWDLKGWAVWHAEEICRLLDCHDAVRRSYAHFVTPGDVLSRLIDTVSDAETETAELIRAHVGRELLADQYVRLGESGAQGEHQRIRLGPVAVDLRASLGFRASPPVVDRAPIYEEAPDFYATRSAAYIMERGDTVLRPSNSDLEENRHILLVGGPGQGKSTLGQLICQAYRAALLEEGGDQKLTAEARGALRALREDLVAIGLQLPGGRRWPVRVALNDYANAILGGEEVSLLRYIVQKINRRSSERMTGAHLKRWLRIWPCVLVLDGLDEVASPHTREDVLLGISEFLLEARQMDADLLVIATTRPQGYKGEFHSGDYETLTLAPMDQGDALQYAERLAAARHSDDPEMRDTVLTRVKSAMEQEATARLMRSPLQVTIMSLLMERRARIPQNRFELFTAYYDTIYAREVDKPTSTGQLLADHRFHIDWLHQHVGLLLQSRAAQDAELDAVVADSELRERTQQRLLTETEDAGHAETLARQLIDAATERLVLLVAPDAGYVGFEVRSLQEYMAARALISGPEADIVPRLETLVANPSWRNTWLLAAAGIFPHKPHLRGDLLNALRALDSRDEVSMTLTPGAQMALELLDEGITRQQPRFHNLLVDHATTLIGQIPRLSLHRHCAFTLLDAAVHHEQARMRTEHALKDALNARDGRLLTALYVLQIWRTSRPGTESSFAERMWTATSARLSHEERAAMNTVSLIEHPDPGQLQQDFSVEEETSLAYYTHPHLPRNLEPQSVLAKFVDGLGHHPVYRSHPKDVRLDDVEVAIVEPSVPLDSHAALQAMGDDQALRLCLDVIDSQPITAWPVAMTFIQLLDFLAYPTLAPPESPRVEGVS</sequence>
<name>A0ABP6R6K1_9ACTN</name>
<dbReference type="RefSeq" id="WP_346153744.1">
    <property type="nucleotide sequence ID" value="NZ_BAAAUW010000029.1"/>
</dbReference>
<comment type="caution">
    <text evidence="2">The sequence shown here is derived from an EMBL/GenBank/DDBJ whole genome shotgun (WGS) entry which is preliminary data.</text>
</comment>
<reference evidence="3" key="1">
    <citation type="journal article" date="2019" name="Int. J. Syst. Evol. Microbiol.">
        <title>The Global Catalogue of Microorganisms (GCM) 10K type strain sequencing project: providing services to taxonomists for standard genome sequencing and annotation.</title>
        <authorList>
            <consortium name="The Broad Institute Genomics Platform"/>
            <consortium name="The Broad Institute Genome Sequencing Center for Infectious Disease"/>
            <person name="Wu L."/>
            <person name="Ma J."/>
        </authorList>
    </citation>
    <scope>NUCLEOTIDE SEQUENCE [LARGE SCALE GENOMIC DNA]</scope>
    <source>
        <strain evidence="3">JCM 9381</strain>
    </source>
</reference>
<dbReference type="Gene3D" id="3.40.50.300">
    <property type="entry name" value="P-loop containing nucleotide triphosphate hydrolases"/>
    <property type="match status" value="1"/>
</dbReference>
<evidence type="ECO:0000259" key="1">
    <source>
        <dbReference type="Pfam" id="PF00004"/>
    </source>
</evidence>
<feature type="domain" description="ATPase AAA-type core" evidence="1">
    <location>
        <begin position="285"/>
        <end position="442"/>
    </location>
</feature>
<dbReference type="Proteomes" id="UP001500728">
    <property type="component" value="Unassembled WGS sequence"/>
</dbReference>
<dbReference type="Pfam" id="PF00004">
    <property type="entry name" value="AAA"/>
    <property type="match status" value="1"/>
</dbReference>
<evidence type="ECO:0000313" key="2">
    <source>
        <dbReference type="EMBL" id="GAA3272686.1"/>
    </source>
</evidence>
<gene>
    <name evidence="2" type="ORF">GCM10010469_50910</name>
</gene>
<dbReference type="CDD" id="cd00267">
    <property type="entry name" value="ABC_ATPase"/>
    <property type="match status" value="1"/>
</dbReference>
<proteinExistence type="predicted"/>
<dbReference type="InterPro" id="IPR003959">
    <property type="entry name" value="ATPase_AAA_core"/>
</dbReference>
<accession>A0ABP6R6K1</accession>
<protein>
    <recommendedName>
        <fullName evidence="1">ATPase AAA-type core domain-containing protein</fullName>
    </recommendedName>
</protein>
<organism evidence="2 3">
    <name type="scientific">Streptomyces labedae</name>
    <dbReference type="NCBI Taxonomy" id="285569"/>
    <lineage>
        <taxon>Bacteria</taxon>
        <taxon>Bacillati</taxon>
        <taxon>Actinomycetota</taxon>
        <taxon>Actinomycetes</taxon>
        <taxon>Kitasatosporales</taxon>
        <taxon>Streptomycetaceae</taxon>
        <taxon>Streptomyces</taxon>
    </lineage>
</organism>
<evidence type="ECO:0000313" key="3">
    <source>
        <dbReference type="Proteomes" id="UP001500728"/>
    </source>
</evidence>
<dbReference type="InterPro" id="IPR027417">
    <property type="entry name" value="P-loop_NTPase"/>
</dbReference>
<dbReference type="SUPFAM" id="SSF52540">
    <property type="entry name" value="P-loop containing nucleoside triphosphate hydrolases"/>
    <property type="match status" value="1"/>
</dbReference>